<feature type="compositionally biased region" description="Basic and acidic residues" evidence="1">
    <location>
        <begin position="478"/>
        <end position="490"/>
    </location>
</feature>
<evidence type="ECO:0000259" key="2">
    <source>
        <dbReference type="Pfam" id="PF18998"/>
    </source>
</evidence>
<accession>A0ABV6NF18</accession>
<comment type="caution">
    <text evidence="3">The sequence shown here is derived from an EMBL/GenBank/DDBJ whole genome shotgun (WGS) entry which is preliminary data.</text>
</comment>
<organism evidence="3 4">
    <name type="scientific">Halalkalibacter alkalisediminis</name>
    <dbReference type="NCBI Taxonomy" id="935616"/>
    <lineage>
        <taxon>Bacteria</taxon>
        <taxon>Bacillati</taxon>
        <taxon>Bacillota</taxon>
        <taxon>Bacilli</taxon>
        <taxon>Bacillales</taxon>
        <taxon>Bacillaceae</taxon>
        <taxon>Halalkalibacter</taxon>
    </lineage>
</organism>
<gene>
    <name evidence="3" type="ORF">ACFFH4_09275</name>
</gene>
<name>A0ABV6NF18_9BACI</name>
<evidence type="ECO:0000313" key="3">
    <source>
        <dbReference type="EMBL" id="MFC0559236.1"/>
    </source>
</evidence>
<proteinExistence type="predicted"/>
<dbReference type="SUPFAM" id="SSF48452">
    <property type="entry name" value="TPR-like"/>
    <property type="match status" value="1"/>
</dbReference>
<feature type="domain" description="Bacterial repeat" evidence="2">
    <location>
        <begin position="337"/>
        <end position="388"/>
    </location>
</feature>
<dbReference type="Pfam" id="PF14559">
    <property type="entry name" value="TPR_19"/>
    <property type="match status" value="1"/>
</dbReference>
<dbReference type="Pfam" id="PF18998">
    <property type="entry name" value="Flg_new_2"/>
    <property type="match status" value="4"/>
</dbReference>
<feature type="domain" description="Bacterial repeat" evidence="2">
    <location>
        <begin position="395"/>
        <end position="460"/>
    </location>
</feature>
<dbReference type="Gene3D" id="1.25.40.10">
    <property type="entry name" value="Tetratricopeptide repeat domain"/>
    <property type="match status" value="1"/>
</dbReference>
<dbReference type="Proteomes" id="UP001589833">
    <property type="component" value="Unassembled WGS sequence"/>
</dbReference>
<feature type="domain" description="Bacterial repeat" evidence="2">
    <location>
        <begin position="574"/>
        <end position="643"/>
    </location>
</feature>
<evidence type="ECO:0000313" key="4">
    <source>
        <dbReference type="Proteomes" id="UP001589833"/>
    </source>
</evidence>
<sequence>MSNSKMIFYSSLAIVAVISSIFIVSVQANNLPNMLQNAKKWYEQADFEQCLQEYDRVLEIDPLNVDARIGLAHCYVGLGQMEQAENHLIEGINLLPAQSTFYVYLSNLHMIQSDVISALTILEQGKDKTSEPSVMEQYQRITDNISIAIDRTFIQTGFDRPLSLVWIDEHNREFPLEAAWTSSDKGIATLSTNNHLEQSVSGLAPGTVTITATVASFQKEIELNILDQVVEEFMVTYDEQRNYSINEAVQLSVQGLDANGQPMMIAPDWSIENGIGELEILDPSTNATFIAHEEGIETVLVSYQEFVEQMDIRVEGENRTILKEVSGKGIIYTNPNLQAYSVGTEVIIEAVPQEGWEFKRWEGGLEGADPRKTISIDRSMTVRAIFEESGSQLTTVIVGEGTLVRSSNATSFSANEIIKISALPRDGWVFDRWEGDSASQSPHISLVMDKDKSVRAIFKELTVQTSPMIENAKKPNESMINEKEEKKQEPTRFTLTSSVTGEGTISRSPLNQTYSSGTKVTLTASASSGWTFSHWEGASSSQSTSTTITMDKNKTIKAIFTKETAPAPSPTPTYTLSTSLRGEGEIRGAGGSSFSEGASVTLAAIPKEGWEFSRWEGHVAGQNASLNIIMSKDINMIAVFTKKEAQSQEDVSEQQENTEGQ</sequence>
<feature type="domain" description="Bacterial repeat" evidence="2">
    <location>
        <begin position="494"/>
        <end position="563"/>
    </location>
</feature>
<dbReference type="RefSeq" id="WP_273842038.1">
    <property type="nucleotide sequence ID" value="NZ_JAQQWT010000004.1"/>
</dbReference>
<keyword evidence="4" id="KW-1185">Reference proteome</keyword>
<dbReference type="InterPro" id="IPR044060">
    <property type="entry name" value="Bacterial_rp_domain"/>
</dbReference>
<feature type="compositionally biased region" description="Polar residues" evidence="1">
    <location>
        <begin position="491"/>
        <end position="511"/>
    </location>
</feature>
<dbReference type="Gene3D" id="2.60.40.1080">
    <property type="match status" value="1"/>
</dbReference>
<evidence type="ECO:0000256" key="1">
    <source>
        <dbReference type="SAM" id="MobiDB-lite"/>
    </source>
</evidence>
<dbReference type="EMBL" id="JBHLTR010000013">
    <property type="protein sequence ID" value="MFC0559236.1"/>
    <property type="molecule type" value="Genomic_DNA"/>
</dbReference>
<protein>
    <submittedName>
        <fullName evidence="3">Tetratricopeptide repeat protein</fullName>
    </submittedName>
</protein>
<dbReference type="InterPro" id="IPR011990">
    <property type="entry name" value="TPR-like_helical_dom_sf"/>
</dbReference>
<feature type="region of interest" description="Disordered" evidence="1">
    <location>
        <begin position="478"/>
        <end position="511"/>
    </location>
</feature>
<reference evidence="3 4" key="1">
    <citation type="submission" date="2024-09" db="EMBL/GenBank/DDBJ databases">
        <authorList>
            <person name="Sun Q."/>
            <person name="Mori K."/>
        </authorList>
    </citation>
    <scope>NUCLEOTIDE SEQUENCE [LARGE SCALE GENOMIC DNA]</scope>
    <source>
        <strain evidence="3 4">NCAIM B.02301</strain>
    </source>
</reference>